<protein>
    <submittedName>
        <fullName evidence="1">Uncharacterized protein</fullName>
    </submittedName>
</protein>
<keyword evidence="2" id="KW-1185">Reference proteome</keyword>
<gene>
    <name evidence="1" type="ORF">G6N73_33395</name>
</gene>
<dbReference type="AlphaFoldDB" id="A0A6G4WN97"/>
<evidence type="ECO:0000313" key="2">
    <source>
        <dbReference type="Proteomes" id="UP001642900"/>
    </source>
</evidence>
<accession>A0A6G4WN97</accession>
<comment type="caution">
    <text evidence="1">The sequence shown here is derived from an EMBL/GenBank/DDBJ whole genome shotgun (WGS) entry which is preliminary data.</text>
</comment>
<dbReference type="Proteomes" id="UP001642900">
    <property type="component" value="Unassembled WGS sequence"/>
</dbReference>
<proteinExistence type="predicted"/>
<dbReference type="EMBL" id="JAAKZF010000140">
    <property type="protein sequence ID" value="NGO55848.1"/>
    <property type="molecule type" value="Genomic_DNA"/>
</dbReference>
<reference evidence="1 2" key="1">
    <citation type="submission" date="2020-02" db="EMBL/GenBank/DDBJ databases">
        <title>Genome sequence of strain CCNWXJ40-4.</title>
        <authorList>
            <person name="Gao J."/>
            <person name="Sun J."/>
        </authorList>
    </citation>
    <scope>NUCLEOTIDE SEQUENCE [LARGE SCALE GENOMIC DNA]</scope>
    <source>
        <strain evidence="1 2">CCNWXJ 40-4</strain>
    </source>
</reference>
<sequence length="153" mass="17034">LLDPFYSSAHMAIDHHGLEMSRFAKTAIVADWPMGLKHVNVCVSPKSVGENCGQCEKCIRTMLTLIALGKLDATAAFPRRDLRAEDLTNLKIENAYQASCYRDLLLPLRDRGRSDLAAVLERKLAKPTRLSRFLRTARTALRPANRLSKAISG</sequence>
<organism evidence="1 2">
    <name type="scientific">Allomesorhizobium camelthorni</name>
    <dbReference type="NCBI Taxonomy" id="475069"/>
    <lineage>
        <taxon>Bacteria</taxon>
        <taxon>Pseudomonadati</taxon>
        <taxon>Pseudomonadota</taxon>
        <taxon>Alphaproteobacteria</taxon>
        <taxon>Hyphomicrobiales</taxon>
        <taxon>Phyllobacteriaceae</taxon>
        <taxon>Allomesorhizobium</taxon>
    </lineage>
</organism>
<dbReference type="RefSeq" id="WP_206079233.1">
    <property type="nucleotide sequence ID" value="NZ_JAAKZF010000140.1"/>
</dbReference>
<name>A0A6G4WN97_9HYPH</name>
<evidence type="ECO:0000313" key="1">
    <source>
        <dbReference type="EMBL" id="NGO55848.1"/>
    </source>
</evidence>
<feature type="non-terminal residue" evidence="1">
    <location>
        <position position="1"/>
    </location>
</feature>